<reference evidence="3" key="1">
    <citation type="submission" date="2022-11" db="EMBL/GenBank/DDBJ databases">
        <title>Complete genome sequence of Methanogenium organophilum DSM 3596.</title>
        <authorList>
            <person name="Chen S.-C."/>
            <person name="Lai S.-J."/>
            <person name="You Y.-T."/>
        </authorList>
    </citation>
    <scope>NUCLEOTIDE SEQUENCE</scope>
    <source>
        <strain evidence="3">DSM 3596</strain>
    </source>
</reference>
<evidence type="ECO:0000259" key="2">
    <source>
        <dbReference type="Pfam" id="PF00535"/>
    </source>
</evidence>
<keyword evidence="4" id="KW-1185">Reference proteome</keyword>
<dbReference type="Proteomes" id="UP001163096">
    <property type="component" value="Chromosome"/>
</dbReference>
<organism evidence="3 4">
    <name type="scientific">Methanogenium organophilum</name>
    <dbReference type="NCBI Taxonomy" id="2199"/>
    <lineage>
        <taxon>Archaea</taxon>
        <taxon>Methanobacteriati</taxon>
        <taxon>Methanobacteriota</taxon>
        <taxon>Stenosarchaea group</taxon>
        <taxon>Methanomicrobia</taxon>
        <taxon>Methanomicrobiales</taxon>
        <taxon>Methanomicrobiaceae</taxon>
        <taxon>Methanogenium</taxon>
    </lineage>
</organism>
<evidence type="ECO:0000313" key="4">
    <source>
        <dbReference type="Proteomes" id="UP001163096"/>
    </source>
</evidence>
<feature type="transmembrane region" description="Helical" evidence="1">
    <location>
        <begin position="278"/>
        <end position="299"/>
    </location>
</feature>
<keyword evidence="3" id="KW-0808">Transferase</keyword>
<dbReference type="Gene3D" id="3.90.550.10">
    <property type="entry name" value="Spore Coat Polysaccharide Biosynthesis Protein SpsA, Chain A"/>
    <property type="match status" value="1"/>
</dbReference>
<dbReference type="Pfam" id="PF00535">
    <property type="entry name" value="Glycos_transf_2"/>
    <property type="match status" value="1"/>
</dbReference>
<dbReference type="EMBL" id="CP113361">
    <property type="protein sequence ID" value="WAI00850.1"/>
    <property type="molecule type" value="Genomic_DNA"/>
</dbReference>
<protein>
    <submittedName>
        <fullName evidence="3">Glycosyltransferase</fullName>
        <ecNumber evidence="3">2.4.-.-</ecNumber>
    </submittedName>
</protein>
<keyword evidence="1" id="KW-1133">Transmembrane helix</keyword>
<dbReference type="EC" id="2.4.-.-" evidence="3"/>
<gene>
    <name evidence="3" type="ORF">OU421_10565</name>
</gene>
<sequence>MNTISVIIPVKNGEANLDSCLNAVFNQTLKPNEVIIVDGHSTDKTIEIAQKYPTKIIFEDYGTVGGARQLGVQKAENKFVAFTDADCIPNPDWLENLVKEFSDDIVGVGGGIQNIGKGIWEKSIAYALDSFLGSANSVQDRVLKNKQFVKSISGCNSMYRRDDVLKIGGYNTSYSMNEDTDLNKRLLKFGKILYTPDAIVLHNQDRNLTQFVKRMYSFGFGRGKNKLFDLQTIPPVAALFTVICLFISPQIFLLLLLLYFAVLVFFDFLILSKAKSIVYLFTIPIIFILEHVSYSFGFWRGIIKGYSGGKI</sequence>
<accession>A0A9X9T7M7</accession>
<name>A0A9X9T7M7_METOG</name>
<dbReference type="KEGG" id="mou:OU421_10565"/>
<keyword evidence="1" id="KW-0472">Membrane</keyword>
<dbReference type="GO" id="GO:0016757">
    <property type="term" value="F:glycosyltransferase activity"/>
    <property type="evidence" value="ECO:0007669"/>
    <property type="project" value="UniProtKB-KW"/>
</dbReference>
<dbReference type="InterPro" id="IPR001173">
    <property type="entry name" value="Glyco_trans_2-like"/>
</dbReference>
<keyword evidence="1" id="KW-0812">Transmembrane</keyword>
<proteinExistence type="predicted"/>
<dbReference type="PANTHER" id="PTHR43685:SF2">
    <property type="entry name" value="GLYCOSYLTRANSFERASE 2-LIKE DOMAIN-CONTAINING PROTEIN"/>
    <property type="match status" value="1"/>
</dbReference>
<dbReference type="PANTHER" id="PTHR43685">
    <property type="entry name" value="GLYCOSYLTRANSFERASE"/>
    <property type="match status" value="1"/>
</dbReference>
<dbReference type="InterPro" id="IPR050834">
    <property type="entry name" value="Glycosyltransf_2"/>
</dbReference>
<feature type="transmembrane region" description="Helical" evidence="1">
    <location>
        <begin position="236"/>
        <end position="266"/>
    </location>
</feature>
<dbReference type="RefSeq" id="WP_268186055.1">
    <property type="nucleotide sequence ID" value="NZ_CP113361.1"/>
</dbReference>
<feature type="domain" description="Glycosyltransferase 2-like" evidence="2">
    <location>
        <begin position="5"/>
        <end position="164"/>
    </location>
</feature>
<evidence type="ECO:0000256" key="1">
    <source>
        <dbReference type="SAM" id="Phobius"/>
    </source>
</evidence>
<dbReference type="GeneID" id="76835549"/>
<dbReference type="SUPFAM" id="SSF53448">
    <property type="entry name" value="Nucleotide-diphospho-sugar transferases"/>
    <property type="match status" value="1"/>
</dbReference>
<keyword evidence="3" id="KW-0328">Glycosyltransferase</keyword>
<evidence type="ECO:0000313" key="3">
    <source>
        <dbReference type="EMBL" id="WAI00850.1"/>
    </source>
</evidence>
<dbReference type="InterPro" id="IPR029044">
    <property type="entry name" value="Nucleotide-diphossugar_trans"/>
</dbReference>
<dbReference type="AlphaFoldDB" id="A0A9X9T7M7"/>